<reference evidence="1" key="1">
    <citation type="submission" date="2017-12" db="EMBL/GenBank/DDBJ databases">
        <title>Sequencing the genomes of 1000 Actinobacteria strains.</title>
        <authorList>
            <person name="Klenk H.-P."/>
        </authorList>
    </citation>
    <scope>NUCLEOTIDE SEQUENCE [LARGE SCALE GENOMIC DNA]</scope>
    <source>
        <strain evidence="1">DSM 44228</strain>
    </source>
</reference>
<dbReference type="RefSeq" id="WP_010310873.1">
    <property type="nucleotide sequence ID" value="NZ_CP061007.1"/>
</dbReference>
<keyword evidence="2" id="KW-1185">Reference proteome</keyword>
<evidence type="ECO:0000313" key="1">
    <source>
        <dbReference type="EMBL" id="PKW18637.1"/>
    </source>
</evidence>
<dbReference type="AlphaFoldDB" id="A0A2N3Y6T9"/>
<comment type="caution">
    <text evidence="1">The sequence shown here is derived from an EMBL/GenBank/DDBJ whole genome shotgun (WGS) entry which is preliminary data.</text>
</comment>
<dbReference type="STRING" id="994479.GCA_000194155_05213"/>
<evidence type="ECO:0000313" key="2">
    <source>
        <dbReference type="Proteomes" id="UP000233786"/>
    </source>
</evidence>
<gene>
    <name evidence="1" type="ORF">A8926_6747</name>
</gene>
<dbReference type="Proteomes" id="UP000233786">
    <property type="component" value="Unassembled WGS sequence"/>
</dbReference>
<name>A0A2N3Y6T9_SACSN</name>
<protein>
    <submittedName>
        <fullName evidence="1">Uncharacterized protein</fullName>
    </submittedName>
</protein>
<accession>A0A2N3Y6T9</accession>
<sequence length="83" mass="8720">MTSVEDLIQSLATAQQSLPFPAAEAYRDELEVIGQQAAAALRTSKDEAAITGVIEHARVHGGTVITAHLDRMSGVIGSASTTW</sequence>
<proteinExistence type="predicted"/>
<dbReference type="EMBL" id="PJNB01000001">
    <property type="protein sequence ID" value="PKW18637.1"/>
    <property type="molecule type" value="Genomic_DNA"/>
</dbReference>
<organism evidence="1 2">
    <name type="scientific">Saccharopolyspora spinosa</name>
    <dbReference type="NCBI Taxonomy" id="60894"/>
    <lineage>
        <taxon>Bacteria</taxon>
        <taxon>Bacillati</taxon>
        <taxon>Actinomycetota</taxon>
        <taxon>Actinomycetes</taxon>
        <taxon>Pseudonocardiales</taxon>
        <taxon>Pseudonocardiaceae</taxon>
        <taxon>Saccharopolyspora</taxon>
    </lineage>
</organism>